<dbReference type="InterPro" id="IPR035965">
    <property type="entry name" value="PAS-like_dom_sf"/>
</dbReference>
<keyword evidence="1" id="KW-0812">Transmembrane</keyword>
<dbReference type="AlphaFoldDB" id="A0A840BKJ9"/>
<dbReference type="RefSeq" id="WP_183635984.1">
    <property type="nucleotide sequence ID" value="NZ_BAABLE010000005.1"/>
</dbReference>
<dbReference type="PANTHER" id="PTHR44757:SF2">
    <property type="entry name" value="BIOFILM ARCHITECTURE MAINTENANCE PROTEIN MBAA"/>
    <property type="match status" value="1"/>
</dbReference>
<reference evidence="3 4" key="1">
    <citation type="submission" date="2020-08" db="EMBL/GenBank/DDBJ databases">
        <title>Genomic Encyclopedia of Type Strains, Phase IV (KMG-IV): sequencing the most valuable type-strain genomes for metagenomic binning, comparative biology and taxonomic classification.</title>
        <authorList>
            <person name="Goeker M."/>
        </authorList>
    </citation>
    <scope>NUCLEOTIDE SEQUENCE [LARGE SCALE GENOMIC DNA]</scope>
    <source>
        <strain evidence="3 4">DSM 106739</strain>
    </source>
</reference>
<dbReference type="Gene3D" id="3.30.450.20">
    <property type="entry name" value="PAS domain"/>
    <property type="match status" value="1"/>
</dbReference>
<accession>A0A840BKJ9</accession>
<dbReference type="Gene3D" id="3.30.70.270">
    <property type="match status" value="1"/>
</dbReference>
<protein>
    <submittedName>
        <fullName evidence="3">Diguanylate cyclase (GGDEF)-like protein</fullName>
    </submittedName>
</protein>
<dbReference type="FunFam" id="3.30.70.270:FF:000001">
    <property type="entry name" value="Diguanylate cyclase domain protein"/>
    <property type="match status" value="1"/>
</dbReference>
<dbReference type="CDD" id="cd01949">
    <property type="entry name" value="GGDEF"/>
    <property type="match status" value="1"/>
</dbReference>
<dbReference type="InterPro" id="IPR000160">
    <property type="entry name" value="GGDEF_dom"/>
</dbReference>
<proteinExistence type="predicted"/>
<feature type="transmembrane region" description="Helical" evidence="1">
    <location>
        <begin position="130"/>
        <end position="149"/>
    </location>
</feature>
<keyword evidence="4" id="KW-1185">Reference proteome</keyword>
<evidence type="ECO:0000256" key="1">
    <source>
        <dbReference type="SAM" id="Phobius"/>
    </source>
</evidence>
<feature type="transmembrane region" description="Helical" evidence="1">
    <location>
        <begin position="102"/>
        <end position="123"/>
    </location>
</feature>
<dbReference type="InterPro" id="IPR000014">
    <property type="entry name" value="PAS"/>
</dbReference>
<dbReference type="InterPro" id="IPR048431">
    <property type="entry name" value="MASE8"/>
</dbReference>
<keyword evidence="1" id="KW-0472">Membrane</keyword>
<evidence type="ECO:0000259" key="2">
    <source>
        <dbReference type="PROSITE" id="PS50887"/>
    </source>
</evidence>
<dbReference type="GO" id="GO:0003824">
    <property type="term" value="F:catalytic activity"/>
    <property type="evidence" value="ECO:0007669"/>
    <property type="project" value="UniProtKB-ARBA"/>
</dbReference>
<dbReference type="SUPFAM" id="SSF55785">
    <property type="entry name" value="PYP-like sensor domain (PAS domain)"/>
    <property type="match status" value="1"/>
</dbReference>
<feature type="domain" description="GGDEF" evidence="2">
    <location>
        <begin position="328"/>
        <end position="461"/>
    </location>
</feature>
<dbReference type="SMART" id="SM00267">
    <property type="entry name" value="GGDEF"/>
    <property type="match status" value="1"/>
</dbReference>
<dbReference type="InterPro" id="IPR029787">
    <property type="entry name" value="Nucleotide_cyclase"/>
</dbReference>
<dbReference type="Pfam" id="PF20968">
    <property type="entry name" value="MASE8"/>
    <property type="match status" value="1"/>
</dbReference>
<dbReference type="InterPro" id="IPR052155">
    <property type="entry name" value="Biofilm_reg_signaling"/>
</dbReference>
<name>A0A840BKJ9_9RHOO</name>
<gene>
    <name evidence="3" type="ORF">GGR36_003437</name>
</gene>
<dbReference type="Proteomes" id="UP000561045">
    <property type="component" value="Unassembled WGS sequence"/>
</dbReference>
<dbReference type="Pfam" id="PF00990">
    <property type="entry name" value="GGDEF"/>
    <property type="match status" value="1"/>
</dbReference>
<dbReference type="SMART" id="SM00091">
    <property type="entry name" value="PAS"/>
    <property type="match status" value="1"/>
</dbReference>
<dbReference type="EMBL" id="JACIET010000002">
    <property type="protein sequence ID" value="MBB4014091.1"/>
    <property type="molecule type" value="Genomic_DNA"/>
</dbReference>
<evidence type="ECO:0000313" key="4">
    <source>
        <dbReference type="Proteomes" id="UP000561045"/>
    </source>
</evidence>
<keyword evidence="1" id="KW-1133">Transmembrane helix</keyword>
<feature type="transmembrane region" description="Helical" evidence="1">
    <location>
        <begin position="20"/>
        <end position="38"/>
    </location>
</feature>
<feature type="transmembrane region" description="Helical" evidence="1">
    <location>
        <begin position="155"/>
        <end position="176"/>
    </location>
</feature>
<evidence type="ECO:0000313" key="3">
    <source>
        <dbReference type="EMBL" id="MBB4014091.1"/>
    </source>
</evidence>
<dbReference type="SUPFAM" id="SSF55073">
    <property type="entry name" value="Nucleotide cyclase"/>
    <property type="match status" value="1"/>
</dbReference>
<feature type="transmembrane region" description="Helical" evidence="1">
    <location>
        <begin position="78"/>
        <end position="96"/>
    </location>
</feature>
<dbReference type="NCBIfam" id="TIGR00254">
    <property type="entry name" value="GGDEF"/>
    <property type="match status" value="1"/>
</dbReference>
<dbReference type="InterPro" id="IPR043128">
    <property type="entry name" value="Rev_trsase/Diguanyl_cyclase"/>
</dbReference>
<dbReference type="PANTHER" id="PTHR44757">
    <property type="entry name" value="DIGUANYLATE CYCLASE DGCP"/>
    <property type="match status" value="1"/>
</dbReference>
<organism evidence="3 4">
    <name type="scientific">Niveibacterium umoris</name>
    <dbReference type="NCBI Taxonomy" id="1193620"/>
    <lineage>
        <taxon>Bacteria</taxon>
        <taxon>Pseudomonadati</taxon>
        <taxon>Pseudomonadota</taxon>
        <taxon>Betaproteobacteria</taxon>
        <taxon>Rhodocyclales</taxon>
        <taxon>Rhodocyclaceae</taxon>
        <taxon>Niveibacterium</taxon>
    </lineage>
</organism>
<sequence length="467" mass="49857">MSERFPDAFLADKYAQFRSLAFHAALFTPALTAAMWSWEWGVDPAHAMDTLGLRIAMVLLSLVVPLSVKLYERSDVGAWLAALCTVLIEILLSVVHDRIANGALLGMPGFMFFYLLAPVVSFVFPLRVNVTLNVVLPVAPLALHAVSGVPVGFHVVAYSSAAFPAAAFVITGHFLAERALRQFFEARRLAAWRSAAIDKVAVPVFVANSEGLVEYANAAMMGLLEPSRNVVIGTPLDQLLDMSGAQAGLKNVEARVRNSTRNTWLLLSGTAVGRAGRAPSIVYVAQDVSAARAESDALRDAALTDTVTGLANRRAYDQQLARRHAQGGTLAVLFVDLDGFKAVNDSFGHDTGDALLKVIAQRLNRALRQGDLVARLGGDEFALIASIADGTDEARALAERLLRTISEPVHLTTETVKVGASVGVALSSTIQTDAHGLVRAADAAMYRAKASGKGRVVIAEAADYEAR</sequence>
<comment type="caution">
    <text evidence="3">The sequence shown here is derived from an EMBL/GenBank/DDBJ whole genome shotgun (WGS) entry which is preliminary data.</text>
</comment>
<dbReference type="PROSITE" id="PS50887">
    <property type="entry name" value="GGDEF"/>
    <property type="match status" value="1"/>
</dbReference>